<dbReference type="PANTHER" id="PTHR43527">
    <property type="entry name" value="4-DIPHOSPHOCYTIDYL-2-C-METHYL-D-ERYTHRITOL KINASE, CHLOROPLASTIC"/>
    <property type="match status" value="1"/>
</dbReference>
<name>A0A2V1IKH5_9BACT</name>
<protein>
    <recommendedName>
        <fullName evidence="3 9">4-diphosphocytidyl-2-C-methyl-D-erythritol kinase</fullName>
        <shortName evidence="9">CMK</shortName>
        <ecNumber evidence="2 9">2.7.1.148</ecNumber>
    </recommendedName>
    <alternativeName>
        <fullName evidence="8 9">4-(cytidine-5'-diphospho)-2-C-methyl-D-erythritol kinase</fullName>
    </alternativeName>
</protein>
<dbReference type="RefSeq" id="WP_107031993.1">
    <property type="nucleotide sequence ID" value="NZ_CAJSYL010000021.1"/>
</dbReference>
<dbReference type="Proteomes" id="UP000244905">
    <property type="component" value="Unassembled WGS sequence"/>
</dbReference>
<evidence type="ECO:0000256" key="9">
    <source>
        <dbReference type="HAMAP-Rule" id="MF_00061"/>
    </source>
</evidence>
<feature type="binding site" evidence="9">
    <location>
        <begin position="92"/>
        <end position="102"/>
    </location>
    <ligand>
        <name>ATP</name>
        <dbReference type="ChEBI" id="CHEBI:30616"/>
    </ligand>
</feature>
<dbReference type="Pfam" id="PF00288">
    <property type="entry name" value="GHMP_kinases_N"/>
    <property type="match status" value="1"/>
</dbReference>
<evidence type="ECO:0000259" key="10">
    <source>
        <dbReference type="Pfam" id="PF00288"/>
    </source>
</evidence>
<dbReference type="InterPro" id="IPR006204">
    <property type="entry name" value="GHMP_kinase_N_dom"/>
</dbReference>
<reference evidence="13" key="1">
    <citation type="submission" date="2018-02" db="EMBL/GenBank/DDBJ databases">
        <authorList>
            <person name="Clavel T."/>
            <person name="Strowig T."/>
        </authorList>
    </citation>
    <scope>NUCLEOTIDE SEQUENCE [LARGE SCALE GENOMIC DNA]</scope>
    <source>
        <strain evidence="13">DSM 103720</strain>
    </source>
</reference>
<dbReference type="UniPathway" id="UPA00056">
    <property type="reaction ID" value="UER00094"/>
</dbReference>
<dbReference type="Gene3D" id="3.30.70.890">
    <property type="entry name" value="GHMP kinase, C-terminal domain"/>
    <property type="match status" value="1"/>
</dbReference>
<feature type="domain" description="GHMP kinase N-terminal" evidence="10">
    <location>
        <begin position="65"/>
        <end position="141"/>
    </location>
</feature>
<dbReference type="SUPFAM" id="SSF54211">
    <property type="entry name" value="Ribosomal protein S5 domain 2-like"/>
    <property type="match status" value="1"/>
</dbReference>
<proteinExistence type="inferred from homology"/>
<keyword evidence="9" id="KW-0414">Isoprene biosynthesis</keyword>
<dbReference type="PANTHER" id="PTHR43527:SF2">
    <property type="entry name" value="4-DIPHOSPHOCYTIDYL-2-C-METHYL-D-ERYTHRITOL KINASE, CHLOROPLASTIC"/>
    <property type="match status" value="1"/>
</dbReference>
<keyword evidence="13" id="KW-1185">Reference proteome</keyword>
<dbReference type="GO" id="GO:0050515">
    <property type="term" value="F:4-(cytidine 5'-diphospho)-2-C-methyl-D-erythritol kinase activity"/>
    <property type="evidence" value="ECO:0007669"/>
    <property type="project" value="UniProtKB-UniRule"/>
</dbReference>
<comment type="function">
    <text evidence="9">Catalyzes the phosphorylation of the position 2 hydroxy group of 4-diphosphocytidyl-2C-methyl-D-erythritol.</text>
</comment>
<dbReference type="InterPro" id="IPR036554">
    <property type="entry name" value="GHMP_kinase_C_sf"/>
</dbReference>
<keyword evidence="6 9" id="KW-0418">Kinase</keyword>
<evidence type="ECO:0000259" key="11">
    <source>
        <dbReference type="Pfam" id="PF08544"/>
    </source>
</evidence>
<dbReference type="InterPro" id="IPR013750">
    <property type="entry name" value="GHMP_kinase_C_dom"/>
</dbReference>
<sequence length="273" mass="29267">MILFPNAKINLGLDILRRRPDGYHDIETVMIPVPWCDVLEIVPAKGSETTLTVSGRRVDCPPEKNLVMKAYRALAETVELPPVDIFLRKIIPDGAGLGGGSADAAFTLRGLNELFALGLSDSRLAEIAAGLGADCPFFIYNRPMLCTGIGTEFTPAEVSLSGLTIVIVKPPTSVPTAEAYRHTTPSIPQTPIAGIISRPISEWRGRLKNDFEPSVFPAYPSVSEIKEKMEGLGAVYTSMSGSGSSVYGLFDNDILADCLTETFAGSAVFSSKL</sequence>
<comment type="pathway">
    <text evidence="9">Isoprenoid biosynthesis; isopentenyl diphosphate biosynthesis via DXP pathway; isopentenyl diphosphate from 1-deoxy-D-xylulose 5-phosphate: step 3/6.</text>
</comment>
<dbReference type="HAMAP" id="MF_00061">
    <property type="entry name" value="IspE"/>
    <property type="match status" value="1"/>
</dbReference>
<comment type="caution">
    <text evidence="12">The sequence shown here is derived from an EMBL/GenBank/DDBJ whole genome shotgun (WGS) entry which is preliminary data.</text>
</comment>
<dbReference type="InterPro" id="IPR004424">
    <property type="entry name" value="IspE"/>
</dbReference>
<feature type="domain" description="GHMP kinase C-terminal" evidence="11">
    <location>
        <begin position="209"/>
        <end position="253"/>
    </location>
</feature>
<dbReference type="GO" id="GO:0005524">
    <property type="term" value="F:ATP binding"/>
    <property type="evidence" value="ECO:0007669"/>
    <property type="project" value="UniProtKB-UniRule"/>
</dbReference>
<dbReference type="PIRSF" id="PIRSF010376">
    <property type="entry name" value="IspE"/>
    <property type="match status" value="1"/>
</dbReference>
<dbReference type="InterPro" id="IPR020568">
    <property type="entry name" value="Ribosomal_Su5_D2-typ_SF"/>
</dbReference>
<dbReference type="GO" id="GO:0016114">
    <property type="term" value="P:terpenoid biosynthetic process"/>
    <property type="evidence" value="ECO:0007669"/>
    <property type="project" value="UniProtKB-UniRule"/>
</dbReference>
<comment type="similarity">
    <text evidence="1 9">Belongs to the GHMP kinase family. IspE subfamily.</text>
</comment>
<dbReference type="GeneID" id="82525842"/>
<dbReference type="GO" id="GO:0019288">
    <property type="term" value="P:isopentenyl diphosphate biosynthetic process, methylerythritol 4-phosphate pathway"/>
    <property type="evidence" value="ECO:0007669"/>
    <property type="project" value="UniProtKB-UniRule"/>
</dbReference>
<evidence type="ECO:0000256" key="1">
    <source>
        <dbReference type="ARBA" id="ARBA00009684"/>
    </source>
</evidence>
<dbReference type="SUPFAM" id="SSF55060">
    <property type="entry name" value="GHMP Kinase, C-terminal domain"/>
    <property type="match status" value="1"/>
</dbReference>
<feature type="active site" evidence="9">
    <location>
        <position position="134"/>
    </location>
</feature>
<feature type="active site" evidence="9">
    <location>
        <position position="8"/>
    </location>
</feature>
<dbReference type="AlphaFoldDB" id="A0A2V1IKH5"/>
<dbReference type="InterPro" id="IPR014721">
    <property type="entry name" value="Ribsml_uS5_D2-typ_fold_subgr"/>
</dbReference>
<evidence type="ECO:0000256" key="8">
    <source>
        <dbReference type="ARBA" id="ARBA00032554"/>
    </source>
</evidence>
<evidence type="ECO:0000256" key="7">
    <source>
        <dbReference type="ARBA" id="ARBA00022840"/>
    </source>
</evidence>
<keyword evidence="7 9" id="KW-0067">ATP-binding</keyword>
<dbReference type="Gene3D" id="3.30.230.10">
    <property type="match status" value="1"/>
</dbReference>
<keyword evidence="5 9" id="KW-0547">Nucleotide-binding</keyword>
<evidence type="ECO:0000313" key="12">
    <source>
        <dbReference type="EMBL" id="PWB02719.1"/>
    </source>
</evidence>
<dbReference type="NCBIfam" id="TIGR00154">
    <property type="entry name" value="ispE"/>
    <property type="match status" value="1"/>
</dbReference>
<comment type="catalytic activity">
    <reaction evidence="9">
        <text>4-CDP-2-C-methyl-D-erythritol + ATP = 4-CDP-2-C-methyl-D-erythritol 2-phosphate + ADP + H(+)</text>
        <dbReference type="Rhea" id="RHEA:18437"/>
        <dbReference type="ChEBI" id="CHEBI:15378"/>
        <dbReference type="ChEBI" id="CHEBI:30616"/>
        <dbReference type="ChEBI" id="CHEBI:57823"/>
        <dbReference type="ChEBI" id="CHEBI:57919"/>
        <dbReference type="ChEBI" id="CHEBI:456216"/>
        <dbReference type="EC" id="2.7.1.148"/>
    </reaction>
</comment>
<accession>A0A2V1IKH5</accession>
<evidence type="ECO:0000256" key="3">
    <source>
        <dbReference type="ARBA" id="ARBA00017473"/>
    </source>
</evidence>
<evidence type="ECO:0000256" key="2">
    <source>
        <dbReference type="ARBA" id="ARBA00012052"/>
    </source>
</evidence>
<dbReference type="Pfam" id="PF08544">
    <property type="entry name" value="GHMP_kinases_C"/>
    <property type="match status" value="1"/>
</dbReference>
<keyword evidence="4 9" id="KW-0808">Transferase</keyword>
<evidence type="ECO:0000256" key="6">
    <source>
        <dbReference type="ARBA" id="ARBA00022777"/>
    </source>
</evidence>
<evidence type="ECO:0000313" key="13">
    <source>
        <dbReference type="Proteomes" id="UP000244905"/>
    </source>
</evidence>
<gene>
    <name evidence="9" type="primary">ispE</name>
    <name evidence="12" type="ORF">C5O23_05735</name>
</gene>
<evidence type="ECO:0000256" key="5">
    <source>
        <dbReference type="ARBA" id="ARBA00022741"/>
    </source>
</evidence>
<evidence type="ECO:0000256" key="4">
    <source>
        <dbReference type="ARBA" id="ARBA00022679"/>
    </source>
</evidence>
<dbReference type="EC" id="2.7.1.148" evidence="2 9"/>
<organism evidence="12 13">
    <name type="scientific">Duncaniella muris</name>
    <dbReference type="NCBI Taxonomy" id="2094150"/>
    <lineage>
        <taxon>Bacteria</taxon>
        <taxon>Pseudomonadati</taxon>
        <taxon>Bacteroidota</taxon>
        <taxon>Bacteroidia</taxon>
        <taxon>Bacteroidales</taxon>
        <taxon>Muribaculaceae</taxon>
        <taxon>Duncaniella</taxon>
    </lineage>
</organism>
<dbReference type="EMBL" id="PUEC01000010">
    <property type="protein sequence ID" value="PWB02719.1"/>
    <property type="molecule type" value="Genomic_DNA"/>
</dbReference>